<dbReference type="GO" id="GO:0070006">
    <property type="term" value="F:metalloaminopeptidase activity"/>
    <property type="evidence" value="ECO:0007669"/>
    <property type="project" value="InterPro"/>
</dbReference>
<dbReference type="EMBL" id="HBKP01014108">
    <property type="protein sequence ID" value="CAE2223267.1"/>
    <property type="molecule type" value="Transcribed_RNA"/>
</dbReference>
<dbReference type="SUPFAM" id="SSF53092">
    <property type="entry name" value="Creatinase/prolidase N-terminal domain"/>
    <property type="match status" value="1"/>
</dbReference>
<proteinExistence type="predicted"/>
<dbReference type="InterPro" id="IPR036005">
    <property type="entry name" value="Creatinase/aminopeptidase-like"/>
</dbReference>
<accession>A0A7S4MI31</accession>
<dbReference type="PANTHER" id="PTHR43226">
    <property type="entry name" value="XAA-PRO AMINOPEPTIDASE 3"/>
    <property type="match status" value="1"/>
</dbReference>
<feature type="domain" description="Aminopeptidase P N-terminal" evidence="6">
    <location>
        <begin position="53"/>
        <end position="186"/>
    </location>
</feature>
<dbReference type="GO" id="GO:0006508">
    <property type="term" value="P:proteolysis"/>
    <property type="evidence" value="ECO:0007669"/>
    <property type="project" value="TreeGrafter"/>
</dbReference>
<dbReference type="InterPro" id="IPR000994">
    <property type="entry name" value="Pept_M24"/>
</dbReference>
<evidence type="ECO:0000256" key="1">
    <source>
        <dbReference type="ARBA" id="ARBA00001936"/>
    </source>
</evidence>
<protein>
    <recommendedName>
        <fullName evidence="6">Aminopeptidase P N-terminal domain-containing protein</fullName>
    </recommendedName>
</protein>
<dbReference type="InterPro" id="IPR029149">
    <property type="entry name" value="Creatin/AminoP/Spt16_N"/>
</dbReference>
<name>A0A7S4MI31_9EUKA</name>
<comment type="cofactor">
    <cofactor evidence="1">
        <name>Mn(2+)</name>
        <dbReference type="ChEBI" id="CHEBI:29035"/>
    </cofactor>
</comment>
<dbReference type="SMART" id="SM01011">
    <property type="entry name" value="AMP_N"/>
    <property type="match status" value="1"/>
</dbReference>
<dbReference type="InterPro" id="IPR052433">
    <property type="entry name" value="X-Pro_dipept-like"/>
</dbReference>
<evidence type="ECO:0000256" key="4">
    <source>
        <dbReference type="ARBA" id="ARBA00023211"/>
    </source>
</evidence>
<dbReference type="GO" id="GO:0030145">
    <property type="term" value="F:manganese ion binding"/>
    <property type="evidence" value="ECO:0007669"/>
    <property type="project" value="InterPro"/>
</dbReference>
<reference evidence="7" key="1">
    <citation type="submission" date="2021-01" db="EMBL/GenBank/DDBJ databases">
        <authorList>
            <person name="Corre E."/>
            <person name="Pelletier E."/>
            <person name="Niang G."/>
            <person name="Scheremetjew M."/>
            <person name="Finn R."/>
            <person name="Kale V."/>
            <person name="Holt S."/>
            <person name="Cochrane G."/>
            <person name="Meng A."/>
            <person name="Brown T."/>
            <person name="Cohen L."/>
        </authorList>
    </citation>
    <scope>NUCLEOTIDE SEQUENCE</scope>
    <source>
        <strain evidence="7">DIVA3 518/3/11/1/6</strain>
    </source>
</reference>
<keyword evidence="5" id="KW-1133">Transmembrane helix</keyword>
<evidence type="ECO:0000259" key="6">
    <source>
        <dbReference type="SMART" id="SM01011"/>
    </source>
</evidence>
<dbReference type="PANTHER" id="PTHR43226:SF1">
    <property type="entry name" value="XAA-PRO DIPEPTIDASE"/>
    <property type="match status" value="1"/>
</dbReference>
<evidence type="ECO:0000313" key="7">
    <source>
        <dbReference type="EMBL" id="CAE2223267.1"/>
    </source>
</evidence>
<feature type="transmembrane region" description="Helical" evidence="5">
    <location>
        <begin position="7"/>
        <end position="27"/>
    </location>
</feature>
<keyword evidence="4" id="KW-0464">Manganese</keyword>
<dbReference type="SUPFAM" id="SSF55920">
    <property type="entry name" value="Creatinase/aminopeptidase"/>
    <property type="match status" value="1"/>
</dbReference>
<gene>
    <name evidence="7" type="ORF">VSP0166_LOCUS10039</name>
</gene>
<keyword evidence="5" id="KW-0472">Membrane</keyword>
<dbReference type="Pfam" id="PF05195">
    <property type="entry name" value="AMP_N"/>
    <property type="match status" value="1"/>
</dbReference>
<dbReference type="AlphaFoldDB" id="A0A7S4MI31"/>
<dbReference type="Pfam" id="PF00557">
    <property type="entry name" value="Peptidase_M24"/>
    <property type="match status" value="1"/>
</dbReference>
<keyword evidence="5" id="KW-0812">Transmembrane</keyword>
<keyword evidence="2" id="KW-0479">Metal-binding</keyword>
<sequence>MVATQNVLAIYSSFVTVLLLVSVSMFATDIEKKIVYEPSIDCVYSPPDVSLPEMHSEIRQLLLDEFPTGTQGAILMNGAFVTTRYDTDVEQVFRQESNFLYVTGYDQPNATVVMDINTRKTILFIPDRPEDYAIWNGNIESPAQISEKYLIPEVYYQWELSTILQNLASTPNGYTIYVMNEHTEVPDKEQYTINDSELQEMLYNAREVKTHSELELMRYAASVSSGAHEIVMNYTKPGLYEYNIEGRFLDGCFACGLTIQSYIPICASGNNSAILHYVSNDRLMKDGDLLLIDAGAEYNGYGTDITRTYPVNGVFTDIQREVYNMVLEVQTRVINRVYPDVSWKTLQDYSEEYTCDLLVAFGYLNSTSQECIDYRLYTYFFPHTVGHYIGLDVHDRFDPRFRYLKERNVITVEPGIYFNEALLGPILSDAVIGHFFVASKIQPLLDSQFGGVRIEDVVIVWENGPEVISFPPKSVFAIENHMSTQ</sequence>
<dbReference type="Gene3D" id="3.90.230.10">
    <property type="entry name" value="Creatinase/methionine aminopeptidase superfamily"/>
    <property type="match status" value="1"/>
</dbReference>
<dbReference type="CDD" id="cd01087">
    <property type="entry name" value="Prolidase"/>
    <property type="match status" value="1"/>
</dbReference>
<keyword evidence="3" id="KW-0378">Hydrolase</keyword>
<evidence type="ECO:0000256" key="2">
    <source>
        <dbReference type="ARBA" id="ARBA00022723"/>
    </source>
</evidence>
<evidence type="ECO:0000256" key="3">
    <source>
        <dbReference type="ARBA" id="ARBA00022801"/>
    </source>
</evidence>
<evidence type="ECO:0000256" key="5">
    <source>
        <dbReference type="SAM" id="Phobius"/>
    </source>
</evidence>
<dbReference type="Gene3D" id="3.40.350.10">
    <property type="entry name" value="Creatinase/prolidase N-terminal domain"/>
    <property type="match status" value="1"/>
</dbReference>
<organism evidence="7">
    <name type="scientific">Vannella robusta</name>
    <dbReference type="NCBI Taxonomy" id="1487602"/>
    <lineage>
        <taxon>Eukaryota</taxon>
        <taxon>Amoebozoa</taxon>
        <taxon>Discosea</taxon>
        <taxon>Flabellinia</taxon>
        <taxon>Vannellidae</taxon>
        <taxon>Vannella</taxon>
    </lineage>
</organism>
<dbReference type="InterPro" id="IPR007865">
    <property type="entry name" value="Aminopep_P_N"/>
</dbReference>